<name>A0ABN7WX32_GIGMA</name>
<keyword evidence="2" id="KW-1185">Reference proteome</keyword>
<dbReference type="Proteomes" id="UP000789901">
    <property type="component" value="Unassembled WGS sequence"/>
</dbReference>
<proteinExistence type="predicted"/>
<reference evidence="1 2" key="1">
    <citation type="submission" date="2021-06" db="EMBL/GenBank/DDBJ databases">
        <authorList>
            <person name="Kallberg Y."/>
            <person name="Tangrot J."/>
            <person name="Rosling A."/>
        </authorList>
    </citation>
    <scope>NUCLEOTIDE SEQUENCE [LARGE SCALE GENOMIC DNA]</scope>
    <source>
        <strain evidence="1 2">120-4 pot B 10/14</strain>
    </source>
</reference>
<feature type="non-terminal residue" evidence="1">
    <location>
        <position position="1"/>
    </location>
</feature>
<evidence type="ECO:0000313" key="2">
    <source>
        <dbReference type="Proteomes" id="UP000789901"/>
    </source>
</evidence>
<accession>A0ABN7WX32</accession>
<organism evidence="1 2">
    <name type="scientific">Gigaspora margarita</name>
    <dbReference type="NCBI Taxonomy" id="4874"/>
    <lineage>
        <taxon>Eukaryota</taxon>
        <taxon>Fungi</taxon>
        <taxon>Fungi incertae sedis</taxon>
        <taxon>Mucoromycota</taxon>
        <taxon>Glomeromycotina</taxon>
        <taxon>Glomeromycetes</taxon>
        <taxon>Diversisporales</taxon>
        <taxon>Gigasporaceae</taxon>
        <taxon>Gigaspora</taxon>
    </lineage>
</organism>
<gene>
    <name evidence="1" type="ORF">GMARGA_LOCUS35717</name>
</gene>
<feature type="non-terminal residue" evidence="1">
    <location>
        <position position="127"/>
    </location>
</feature>
<sequence>CGELWHIAKNCLSEKTEKFEAQYKLVKWPNKEKGQDKNINLVIVESSEEEEVYVTYPQLYTKDRKGVKSKQKQTDSCEKNKILFNVNEKLEKEQFSLAESLLNENTHVFTQKISKAEQTVGLEQTNL</sequence>
<protein>
    <submittedName>
        <fullName evidence="1">6509_t:CDS:1</fullName>
    </submittedName>
</protein>
<evidence type="ECO:0000313" key="1">
    <source>
        <dbReference type="EMBL" id="CAG8841948.1"/>
    </source>
</evidence>
<dbReference type="EMBL" id="CAJVQB010067422">
    <property type="protein sequence ID" value="CAG8841948.1"/>
    <property type="molecule type" value="Genomic_DNA"/>
</dbReference>
<comment type="caution">
    <text evidence="1">The sequence shown here is derived from an EMBL/GenBank/DDBJ whole genome shotgun (WGS) entry which is preliminary data.</text>
</comment>